<dbReference type="GO" id="GO:0042277">
    <property type="term" value="F:peptide binding"/>
    <property type="evidence" value="ECO:0007669"/>
    <property type="project" value="TreeGrafter"/>
</dbReference>
<dbReference type="PANTHER" id="PTHR11533:SF294">
    <property type="entry name" value="THYROTROPIN-RELEASING HORMONE-DEGRADING ECTOENZYME"/>
    <property type="match status" value="1"/>
</dbReference>
<dbReference type="AlphaFoldDB" id="A0A3M7R4N7"/>
<organism evidence="3 4">
    <name type="scientific">Brachionus plicatilis</name>
    <name type="common">Marine rotifer</name>
    <name type="synonym">Brachionus muelleri</name>
    <dbReference type="NCBI Taxonomy" id="10195"/>
    <lineage>
        <taxon>Eukaryota</taxon>
        <taxon>Metazoa</taxon>
        <taxon>Spiralia</taxon>
        <taxon>Gnathifera</taxon>
        <taxon>Rotifera</taxon>
        <taxon>Eurotatoria</taxon>
        <taxon>Monogononta</taxon>
        <taxon>Pseudotrocha</taxon>
        <taxon>Ploima</taxon>
        <taxon>Brachionidae</taxon>
        <taxon>Brachionus</taxon>
    </lineage>
</organism>
<comment type="caution">
    <text evidence="3">The sequence shown here is derived from an EMBL/GenBank/DDBJ whole genome shotgun (WGS) entry which is preliminary data.</text>
</comment>
<keyword evidence="4" id="KW-1185">Reference proteome</keyword>
<dbReference type="STRING" id="10195.A0A3M7R4N7"/>
<feature type="domain" description="ERAP1-like C-terminal" evidence="2">
    <location>
        <begin position="84"/>
        <end position="271"/>
    </location>
</feature>
<name>A0A3M7R4N7_BRAPC</name>
<protein>
    <submittedName>
        <fullName evidence="3">Aminopeptidase N-like</fullName>
    </submittedName>
</protein>
<dbReference type="PANTHER" id="PTHR11533">
    <property type="entry name" value="PROTEASE M1 ZINC METALLOPROTEASE"/>
    <property type="match status" value="1"/>
</dbReference>
<dbReference type="GO" id="GO:0008270">
    <property type="term" value="F:zinc ion binding"/>
    <property type="evidence" value="ECO:0007669"/>
    <property type="project" value="TreeGrafter"/>
</dbReference>
<evidence type="ECO:0000313" key="3">
    <source>
        <dbReference type="EMBL" id="RNA18560.1"/>
    </source>
</evidence>
<dbReference type="InterPro" id="IPR024571">
    <property type="entry name" value="ERAP1-like_C_dom"/>
</dbReference>
<dbReference type="InterPro" id="IPR050344">
    <property type="entry name" value="Peptidase_M1_aminopeptidases"/>
</dbReference>
<keyword evidence="3" id="KW-0378">Hydrolase</keyword>
<sequence>MTNWITQEGYPIIHVTRVENTNQSTITYKLHQEYFLLSQSKVKKNYKWVIPFTYKFDSDPTDKQIIWLNLTDNEIVVPSSKSKWIFGNLDFMGYYRTNYDINNWKLIIKQLKIDHSFFTSTERAALIYDSFTLARVGLIDYPLALDLSSYLNKETEFVPWKSFFKSITYLDNMLSSSSCYGLFQKYCARQINDIYRTLGWNDKGTFMQRLLRNHVIKYASYFEIEDAVKKARTKFDQYMNGTRNSHDAFIMSSIIESLAVGTNSKDALEKIGKILSNGAGAATNSVEYALDQIKSNIKWMPAIR</sequence>
<accession>A0A3M7R4N7</accession>
<dbReference type="Pfam" id="PF11838">
    <property type="entry name" value="ERAP1_C"/>
    <property type="match status" value="1"/>
</dbReference>
<proteinExistence type="inferred from homology"/>
<dbReference type="GO" id="GO:0070006">
    <property type="term" value="F:metalloaminopeptidase activity"/>
    <property type="evidence" value="ECO:0007669"/>
    <property type="project" value="TreeGrafter"/>
</dbReference>
<evidence type="ECO:0000259" key="2">
    <source>
        <dbReference type="Pfam" id="PF11838"/>
    </source>
</evidence>
<dbReference type="GO" id="GO:0005737">
    <property type="term" value="C:cytoplasm"/>
    <property type="evidence" value="ECO:0007669"/>
    <property type="project" value="TreeGrafter"/>
</dbReference>
<dbReference type="GO" id="GO:0016020">
    <property type="term" value="C:membrane"/>
    <property type="evidence" value="ECO:0007669"/>
    <property type="project" value="TreeGrafter"/>
</dbReference>
<dbReference type="EMBL" id="REGN01004216">
    <property type="protein sequence ID" value="RNA18560.1"/>
    <property type="molecule type" value="Genomic_DNA"/>
</dbReference>
<dbReference type="OrthoDB" id="6750768at2759"/>
<dbReference type="Proteomes" id="UP000276133">
    <property type="component" value="Unassembled WGS sequence"/>
</dbReference>
<keyword evidence="3" id="KW-0645">Protease</keyword>
<dbReference type="Gene3D" id="2.60.40.1910">
    <property type="match status" value="1"/>
</dbReference>
<evidence type="ECO:0000256" key="1">
    <source>
        <dbReference type="ARBA" id="ARBA00010136"/>
    </source>
</evidence>
<dbReference type="GO" id="GO:0005615">
    <property type="term" value="C:extracellular space"/>
    <property type="evidence" value="ECO:0007669"/>
    <property type="project" value="TreeGrafter"/>
</dbReference>
<dbReference type="Gene3D" id="1.25.50.20">
    <property type="match status" value="1"/>
</dbReference>
<dbReference type="GO" id="GO:0006508">
    <property type="term" value="P:proteolysis"/>
    <property type="evidence" value="ECO:0007669"/>
    <property type="project" value="TreeGrafter"/>
</dbReference>
<gene>
    <name evidence="3" type="ORF">BpHYR1_026392</name>
</gene>
<keyword evidence="3" id="KW-0031">Aminopeptidase</keyword>
<evidence type="ECO:0000313" key="4">
    <source>
        <dbReference type="Proteomes" id="UP000276133"/>
    </source>
</evidence>
<dbReference type="GO" id="GO:0043171">
    <property type="term" value="P:peptide catabolic process"/>
    <property type="evidence" value="ECO:0007669"/>
    <property type="project" value="TreeGrafter"/>
</dbReference>
<reference evidence="3 4" key="1">
    <citation type="journal article" date="2018" name="Sci. Rep.">
        <title>Genomic signatures of local adaptation to the degree of environmental predictability in rotifers.</title>
        <authorList>
            <person name="Franch-Gras L."/>
            <person name="Hahn C."/>
            <person name="Garcia-Roger E.M."/>
            <person name="Carmona M.J."/>
            <person name="Serra M."/>
            <person name="Gomez A."/>
        </authorList>
    </citation>
    <scope>NUCLEOTIDE SEQUENCE [LARGE SCALE GENOMIC DNA]</scope>
    <source>
        <strain evidence="3">HYR1</strain>
    </source>
</reference>
<comment type="similarity">
    <text evidence="1">Belongs to the peptidase M1 family.</text>
</comment>